<dbReference type="OrthoDB" id="3229610at2759"/>
<feature type="compositionally biased region" description="Basic and acidic residues" evidence="6">
    <location>
        <begin position="245"/>
        <end position="254"/>
    </location>
</feature>
<accession>A0A409YAQ1</accession>
<evidence type="ECO:0000256" key="6">
    <source>
        <dbReference type="SAM" id="MobiDB-lite"/>
    </source>
</evidence>
<dbReference type="PANTHER" id="PTHR33048">
    <property type="entry name" value="PTH11-LIKE INTEGRAL MEMBRANE PROTEIN (AFU_ORTHOLOGUE AFUA_5G11245)"/>
    <property type="match status" value="1"/>
</dbReference>
<dbReference type="STRING" id="181874.A0A409YAQ1"/>
<feature type="transmembrane region" description="Helical" evidence="7">
    <location>
        <begin position="110"/>
        <end position="134"/>
    </location>
</feature>
<feature type="transmembrane region" description="Helical" evidence="7">
    <location>
        <begin position="27"/>
        <end position="48"/>
    </location>
</feature>
<feature type="domain" description="Rhodopsin" evidence="8">
    <location>
        <begin position="3"/>
        <end position="133"/>
    </location>
</feature>
<name>A0A409YAQ1_9AGAR</name>
<feature type="compositionally biased region" description="Polar residues" evidence="6">
    <location>
        <begin position="255"/>
        <end position="265"/>
    </location>
</feature>
<evidence type="ECO:0000259" key="8">
    <source>
        <dbReference type="Pfam" id="PF20684"/>
    </source>
</evidence>
<keyword evidence="10" id="KW-1185">Reference proteome</keyword>
<evidence type="ECO:0000313" key="9">
    <source>
        <dbReference type="EMBL" id="PPR00084.1"/>
    </source>
</evidence>
<comment type="caution">
    <text evidence="9">The sequence shown here is derived from an EMBL/GenBank/DDBJ whole genome shotgun (WGS) entry which is preliminary data.</text>
</comment>
<dbReference type="InParanoid" id="A0A409YAQ1"/>
<sequence>MTVLWVSRMSLAFSVARLFPRRPEKKVGIALGSLCLGCCMASLIITAFTCRPRDRPWYWMDGASCIRSGNGHIIGGLSLLSIEIGADIILIAYPLLVLWKVSLPKSQRMIIMAALCGSVLTIMATVVLAVFWYSTWNLGPDFWLISTGVANIEGAIALFVCNLLFITMFFYRYFHRNNASGESTEAPTSNRRDTEAVTTDPNRRITTLPESSLNISFTDIILQSSLYAASCSIHSIGNVTPRDSNQSEKQDSGHSDNSNTRLTSS</sequence>
<reference evidence="9 10" key="1">
    <citation type="journal article" date="2018" name="Evol. Lett.">
        <title>Horizontal gene cluster transfer increased hallucinogenic mushroom diversity.</title>
        <authorList>
            <person name="Reynolds H.T."/>
            <person name="Vijayakumar V."/>
            <person name="Gluck-Thaler E."/>
            <person name="Korotkin H.B."/>
            <person name="Matheny P.B."/>
            <person name="Slot J.C."/>
        </authorList>
    </citation>
    <scope>NUCLEOTIDE SEQUENCE [LARGE SCALE GENOMIC DNA]</scope>
    <source>
        <strain evidence="9 10">2629</strain>
    </source>
</reference>
<feature type="region of interest" description="Disordered" evidence="6">
    <location>
        <begin position="239"/>
        <end position="265"/>
    </location>
</feature>
<dbReference type="Proteomes" id="UP000284842">
    <property type="component" value="Unassembled WGS sequence"/>
</dbReference>
<organism evidence="9 10">
    <name type="scientific">Panaeolus cyanescens</name>
    <dbReference type="NCBI Taxonomy" id="181874"/>
    <lineage>
        <taxon>Eukaryota</taxon>
        <taxon>Fungi</taxon>
        <taxon>Dikarya</taxon>
        <taxon>Basidiomycota</taxon>
        <taxon>Agaricomycotina</taxon>
        <taxon>Agaricomycetes</taxon>
        <taxon>Agaricomycetidae</taxon>
        <taxon>Agaricales</taxon>
        <taxon>Agaricineae</taxon>
        <taxon>Galeropsidaceae</taxon>
        <taxon>Panaeolus</taxon>
    </lineage>
</organism>
<evidence type="ECO:0000256" key="4">
    <source>
        <dbReference type="ARBA" id="ARBA00023136"/>
    </source>
</evidence>
<keyword evidence="2 7" id="KW-0812">Transmembrane</keyword>
<dbReference type="Pfam" id="PF20684">
    <property type="entry name" value="Fung_rhodopsin"/>
    <property type="match status" value="1"/>
</dbReference>
<comment type="similarity">
    <text evidence="5">Belongs to the SAT4 family.</text>
</comment>
<evidence type="ECO:0000313" key="10">
    <source>
        <dbReference type="Proteomes" id="UP000284842"/>
    </source>
</evidence>
<gene>
    <name evidence="9" type="ORF">CVT24_008986</name>
</gene>
<evidence type="ECO:0000256" key="2">
    <source>
        <dbReference type="ARBA" id="ARBA00022692"/>
    </source>
</evidence>
<keyword evidence="3 7" id="KW-1133">Transmembrane helix</keyword>
<feature type="transmembrane region" description="Helical" evidence="7">
    <location>
        <begin position="154"/>
        <end position="174"/>
    </location>
</feature>
<comment type="subcellular location">
    <subcellularLocation>
        <location evidence="1">Membrane</location>
        <topology evidence="1">Multi-pass membrane protein</topology>
    </subcellularLocation>
</comment>
<feature type="transmembrane region" description="Helical" evidence="7">
    <location>
        <begin position="73"/>
        <end position="98"/>
    </location>
</feature>
<dbReference type="InterPro" id="IPR052337">
    <property type="entry name" value="SAT4-like"/>
</dbReference>
<evidence type="ECO:0000256" key="1">
    <source>
        <dbReference type="ARBA" id="ARBA00004141"/>
    </source>
</evidence>
<evidence type="ECO:0000256" key="7">
    <source>
        <dbReference type="SAM" id="Phobius"/>
    </source>
</evidence>
<dbReference type="AlphaFoldDB" id="A0A409YAQ1"/>
<dbReference type="PANTHER" id="PTHR33048:SF160">
    <property type="entry name" value="SAT4 FAMILY MEMBRANE PROTEIN"/>
    <property type="match status" value="1"/>
</dbReference>
<keyword evidence="4 7" id="KW-0472">Membrane</keyword>
<feature type="region of interest" description="Disordered" evidence="6">
    <location>
        <begin position="180"/>
        <end position="202"/>
    </location>
</feature>
<dbReference type="InterPro" id="IPR049326">
    <property type="entry name" value="Rhodopsin_dom_fungi"/>
</dbReference>
<evidence type="ECO:0000256" key="3">
    <source>
        <dbReference type="ARBA" id="ARBA00022989"/>
    </source>
</evidence>
<evidence type="ECO:0000256" key="5">
    <source>
        <dbReference type="ARBA" id="ARBA00038359"/>
    </source>
</evidence>
<feature type="compositionally biased region" description="Polar residues" evidence="6">
    <location>
        <begin position="180"/>
        <end position="189"/>
    </location>
</feature>
<dbReference type="GO" id="GO:0016020">
    <property type="term" value="C:membrane"/>
    <property type="evidence" value="ECO:0007669"/>
    <property type="project" value="UniProtKB-SubCell"/>
</dbReference>
<protein>
    <recommendedName>
        <fullName evidence="8">Rhodopsin domain-containing protein</fullName>
    </recommendedName>
</protein>
<proteinExistence type="inferred from homology"/>
<dbReference type="EMBL" id="NHTK01001335">
    <property type="protein sequence ID" value="PPR00084.1"/>
    <property type="molecule type" value="Genomic_DNA"/>
</dbReference>